<feature type="binding site" description="axial binding residue" evidence="8">
    <location>
        <position position="401"/>
    </location>
    <ligand>
        <name>heme</name>
        <dbReference type="ChEBI" id="CHEBI:30413"/>
    </ligand>
    <ligandPart>
        <name>Fe</name>
        <dbReference type="ChEBI" id="CHEBI:18248"/>
    </ligandPart>
</feature>
<evidence type="ECO:0000313" key="11">
    <source>
        <dbReference type="Proteomes" id="UP000255355"/>
    </source>
</evidence>
<dbReference type="PROSITE" id="PS00086">
    <property type="entry name" value="CYTOCHROME_P450"/>
    <property type="match status" value="1"/>
</dbReference>
<sequence>MVYLQYLERPPAGSALKQISGPATNSVVQMLRRRRDPLGCARDSEARFGPVHVVNLFGDKWIAACGPEAAERILMNKDRAFANGPGWSPLISPFFERGLMLLDAAEHRRHRTLMQQAFTPAALKGYLQLMQPVVRRHIDALPTGSVEAGTPVRIYSHLKQLTLDVALEVFMGARLSRAEADRINSAFIDNLRAVGSIVRGPVPGGRWRKGLRGRKILEEFLAERIPVARRRETADLLSVLCRAADDDGGGCTDADVINHMIFLLMAAHDTTTTTLANMVYHMAAAPDWQQRARRQSLARNPDLSYDDLAELGDLELIFKESARLCPPLQVQLRKSVRDTEVCGYFVPAGYTVYIPTDANHRRGEIWSHPDVFDPGRFGAERAEHKAHRLAWAPFGAGVHKCIGLYFAQIEIKIILHHLLRDYEWTVPATYELPLDVSALPAPKDKLPITLHYR</sequence>
<keyword evidence="6 8" id="KW-0408">Iron</keyword>
<evidence type="ECO:0000256" key="8">
    <source>
        <dbReference type="PIRSR" id="PIRSR602403-1"/>
    </source>
</evidence>
<dbReference type="GO" id="GO:0005506">
    <property type="term" value="F:iron ion binding"/>
    <property type="evidence" value="ECO:0007669"/>
    <property type="project" value="InterPro"/>
</dbReference>
<evidence type="ECO:0000256" key="5">
    <source>
        <dbReference type="ARBA" id="ARBA00023002"/>
    </source>
</evidence>
<dbReference type="EMBL" id="QQAZ01000001">
    <property type="protein sequence ID" value="RDI55583.1"/>
    <property type="molecule type" value="Genomic_DNA"/>
</dbReference>
<gene>
    <name evidence="10" type="ORF">DFR68_101416</name>
</gene>
<evidence type="ECO:0000256" key="6">
    <source>
        <dbReference type="ARBA" id="ARBA00023004"/>
    </source>
</evidence>
<dbReference type="GO" id="GO:0016125">
    <property type="term" value="P:sterol metabolic process"/>
    <property type="evidence" value="ECO:0007669"/>
    <property type="project" value="TreeGrafter"/>
</dbReference>
<dbReference type="GO" id="GO:0004497">
    <property type="term" value="F:monooxygenase activity"/>
    <property type="evidence" value="ECO:0007669"/>
    <property type="project" value="UniProtKB-KW"/>
</dbReference>
<evidence type="ECO:0000256" key="7">
    <source>
        <dbReference type="ARBA" id="ARBA00023033"/>
    </source>
</evidence>
<protein>
    <submittedName>
        <fullName evidence="10">Cytochrome P450</fullName>
    </submittedName>
</protein>
<dbReference type="Pfam" id="PF00067">
    <property type="entry name" value="p450"/>
    <property type="match status" value="1"/>
</dbReference>
<dbReference type="InterPro" id="IPR036396">
    <property type="entry name" value="Cyt_P450_sf"/>
</dbReference>
<dbReference type="PRINTS" id="PR00465">
    <property type="entry name" value="EP450IV"/>
</dbReference>
<dbReference type="Proteomes" id="UP000255355">
    <property type="component" value="Unassembled WGS sequence"/>
</dbReference>
<dbReference type="AlphaFoldDB" id="A0A370HED5"/>
<reference evidence="10 11" key="1">
    <citation type="submission" date="2018-07" db="EMBL/GenBank/DDBJ databases">
        <title>Genomic Encyclopedia of Type Strains, Phase IV (KMG-IV): sequencing the most valuable type-strain genomes for metagenomic binning, comparative biology and taxonomic classification.</title>
        <authorList>
            <person name="Goeker M."/>
        </authorList>
    </citation>
    <scope>NUCLEOTIDE SEQUENCE [LARGE SCALE GENOMIC DNA]</scope>
    <source>
        <strain evidence="10 11">DSM 44952</strain>
    </source>
</reference>
<dbReference type="InterPro" id="IPR002403">
    <property type="entry name" value="Cyt_P450_E_grp-IV"/>
</dbReference>
<dbReference type="STRING" id="1210089.GCA_001613165_06671"/>
<keyword evidence="3 8" id="KW-0349">Heme</keyword>
<comment type="similarity">
    <text evidence="2 9">Belongs to the cytochrome P450 family.</text>
</comment>
<evidence type="ECO:0000256" key="1">
    <source>
        <dbReference type="ARBA" id="ARBA00001971"/>
    </source>
</evidence>
<dbReference type="SUPFAM" id="SSF48264">
    <property type="entry name" value="Cytochrome P450"/>
    <property type="match status" value="1"/>
</dbReference>
<organism evidence="10 11">
    <name type="scientific">Nocardia mexicana</name>
    <dbReference type="NCBI Taxonomy" id="279262"/>
    <lineage>
        <taxon>Bacteria</taxon>
        <taxon>Bacillati</taxon>
        <taxon>Actinomycetota</taxon>
        <taxon>Actinomycetes</taxon>
        <taxon>Mycobacteriales</taxon>
        <taxon>Nocardiaceae</taxon>
        <taxon>Nocardia</taxon>
    </lineage>
</organism>
<dbReference type="InterPro" id="IPR001128">
    <property type="entry name" value="Cyt_P450"/>
</dbReference>
<dbReference type="GO" id="GO:0016705">
    <property type="term" value="F:oxidoreductase activity, acting on paired donors, with incorporation or reduction of molecular oxygen"/>
    <property type="evidence" value="ECO:0007669"/>
    <property type="project" value="InterPro"/>
</dbReference>
<evidence type="ECO:0000256" key="4">
    <source>
        <dbReference type="ARBA" id="ARBA00022723"/>
    </source>
</evidence>
<dbReference type="PRINTS" id="PR00385">
    <property type="entry name" value="P450"/>
</dbReference>
<evidence type="ECO:0000256" key="3">
    <source>
        <dbReference type="ARBA" id="ARBA00022617"/>
    </source>
</evidence>
<comment type="caution">
    <text evidence="10">The sequence shown here is derived from an EMBL/GenBank/DDBJ whole genome shotgun (WGS) entry which is preliminary data.</text>
</comment>
<evidence type="ECO:0000256" key="2">
    <source>
        <dbReference type="ARBA" id="ARBA00010617"/>
    </source>
</evidence>
<keyword evidence="5 9" id="KW-0560">Oxidoreductase</keyword>
<proteinExistence type="inferred from homology"/>
<keyword evidence="7 9" id="KW-0503">Monooxygenase</keyword>
<comment type="cofactor">
    <cofactor evidence="1 8">
        <name>heme</name>
        <dbReference type="ChEBI" id="CHEBI:30413"/>
    </cofactor>
</comment>
<dbReference type="PANTHER" id="PTHR24286:SF24">
    <property type="entry name" value="LANOSTEROL 14-ALPHA DEMETHYLASE"/>
    <property type="match status" value="1"/>
</dbReference>
<dbReference type="GO" id="GO:0020037">
    <property type="term" value="F:heme binding"/>
    <property type="evidence" value="ECO:0007669"/>
    <property type="project" value="InterPro"/>
</dbReference>
<accession>A0A370HED5</accession>
<dbReference type="OrthoDB" id="9764248at2"/>
<dbReference type="RefSeq" id="WP_068029069.1">
    <property type="nucleotide sequence ID" value="NZ_QQAZ01000001.1"/>
</dbReference>
<dbReference type="PANTHER" id="PTHR24286">
    <property type="entry name" value="CYTOCHROME P450 26"/>
    <property type="match status" value="1"/>
</dbReference>
<evidence type="ECO:0000313" key="10">
    <source>
        <dbReference type="EMBL" id="RDI55583.1"/>
    </source>
</evidence>
<name>A0A370HED5_9NOCA</name>
<dbReference type="InterPro" id="IPR017972">
    <property type="entry name" value="Cyt_P450_CS"/>
</dbReference>
<keyword evidence="4 8" id="KW-0479">Metal-binding</keyword>
<dbReference type="Gene3D" id="1.10.630.10">
    <property type="entry name" value="Cytochrome P450"/>
    <property type="match status" value="1"/>
</dbReference>
<evidence type="ECO:0000256" key="9">
    <source>
        <dbReference type="RuleBase" id="RU000461"/>
    </source>
</evidence>
<keyword evidence="11" id="KW-1185">Reference proteome</keyword>